<dbReference type="GO" id="GO:0003824">
    <property type="term" value="F:catalytic activity"/>
    <property type="evidence" value="ECO:0007669"/>
    <property type="project" value="UniProtKB-ARBA"/>
</dbReference>
<reference evidence="2 3" key="1">
    <citation type="journal article" date="2016" name="Nat. Commun.">
        <title>Thousands of microbial genomes shed light on interconnected biogeochemical processes in an aquifer system.</title>
        <authorList>
            <person name="Anantharaman K."/>
            <person name="Brown C.T."/>
            <person name="Hug L.A."/>
            <person name="Sharon I."/>
            <person name="Castelle C.J."/>
            <person name="Probst A.J."/>
            <person name="Thomas B.C."/>
            <person name="Singh A."/>
            <person name="Wilkins M.J."/>
            <person name="Karaoz U."/>
            <person name="Brodie E.L."/>
            <person name="Williams K.H."/>
            <person name="Hubbard S.S."/>
            <person name="Banfield J.F."/>
        </authorList>
    </citation>
    <scope>NUCLEOTIDE SEQUENCE [LARGE SCALE GENOMIC DNA]</scope>
</reference>
<sequence length="231" mass="25235">MPAERINFYSESLLPIRLEGILDLPEGDPPYPGCILCHPHPIGGGSMDVPLLAIVARALSAAGWACLRFNFRGVGRSSGESTGGINEVEDVEGADRWLREREDIDGGDISLAGWSFGSWVGLRWAIDKGECHRLALISPPLIGFDFFDFLAEKALPLSTEVVIVSGEMDQFSTAERRQELARKLKAELHTITGADHFLYGREKEVAESIVRRWKLPGGPGSGANHPSAQTR</sequence>
<dbReference type="EMBL" id="MELK01000048">
    <property type="protein sequence ID" value="OFW56125.1"/>
    <property type="molecule type" value="Genomic_DNA"/>
</dbReference>
<dbReference type="InterPro" id="IPR029058">
    <property type="entry name" value="AB_hydrolase_fold"/>
</dbReference>
<evidence type="ECO:0000259" key="1">
    <source>
        <dbReference type="Pfam" id="PF12697"/>
    </source>
</evidence>
<proteinExistence type="predicted"/>
<comment type="caution">
    <text evidence="2">The sequence shown here is derived from an EMBL/GenBank/DDBJ whole genome shotgun (WGS) entry which is preliminary data.</text>
</comment>
<organism evidence="2 3">
    <name type="scientific">Candidatus Solincola sediminis</name>
    <dbReference type="NCBI Taxonomy" id="1797199"/>
    <lineage>
        <taxon>Bacteria</taxon>
        <taxon>Bacillati</taxon>
        <taxon>Actinomycetota</taxon>
        <taxon>Candidatus Geothermincolia</taxon>
        <taxon>Candidatus Geothermincolales</taxon>
        <taxon>Candidatus Geothermincolaceae</taxon>
        <taxon>Candidatus Solincola</taxon>
    </lineage>
</organism>
<dbReference type="PANTHER" id="PTHR42103">
    <property type="entry name" value="ALPHA/BETA-HYDROLASES SUPERFAMILY PROTEIN"/>
    <property type="match status" value="1"/>
</dbReference>
<evidence type="ECO:0000313" key="2">
    <source>
        <dbReference type="EMBL" id="OFW56125.1"/>
    </source>
</evidence>
<gene>
    <name evidence="2" type="ORF">A2Y75_03110</name>
</gene>
<dbReference type="Pfam" id="PF12697">
    <property type="entry name" value="Abhydrolase_6"/>
    <property type="match status" value="1"/>
</dbReference>
<dbReference type="Gene3D" id="3.40.50.1820">
    <property type="entry name" value="alpha/beta hydrolase"/>
    <property type="match status" value="1"/>
</dbReference>
<protein>
    <recommendedName>
        <fullName evidence="1">AB hydrolase-1 domain-containing protein</fullName>
    </recommendedName>
</protein>
<dbReference type="AlphaFoldDB" id="A0A1F2WH01"/>
<dbReference type="Proteomes" id="UP000177876">
    <property type="component" value="Unassembled WGS sequence"/>
</dbReference>
<dbReference type="InterPro" id="IPR000073">
    <property type="entry name" value="AB_hydrolase_1"/>
</dbReference>
<dbReference type="STRING" id="1797197.A2Y75_03110"/>
<dbReference type="PANTHER" id="PTHR42103:SF2">
    <property type="entry name" value="AB HYDROLASE-1 DOMAIN-CONTAINING PROTEIN"/>
    <property type="match status" value="1"/>
</dbReference>
<name>A0A1F2WH01_9ACTN</name>
<evidence type="ECO:0000313" key="3">
    <source>
        <dbReference type="Proteomes" id="UP000177876"/>
    </source>
</evidence>
<dbReference type="SUPFAM" id="SSF53474">
    <property type="entry name" value="alpha/beta-Hydrolases"/>
    <property type="match status" value="1"/>
</dbReference>
<feature type="domain" description="AB hydrolase-1" evidence="1">
    <location>
        <begin position="49"/>
        <end position="150"/>
    </location>
</feature>
<accession>A0A1F2WH01</accession>